<dbReference type="Gene3D" id="3.40.50.1100">
    <property type="match status" value="2"/>
</dbReference>
<dbReference type="NCBIfam" id="TIGR01127">
    <property type="entry name" value="ilvA_1Cterm"/>
    <property type="match status" value="1"/>
</dbReference>
<dbReference type="InterPro" id="IPR045865">
    <property type="entry name" value="ACT-like_dom_sf"/>
</dbReference>
<dbReference type="GO" id="GO:0006565">
    <property type="term" value="P:L-serine catabolic process"/>
    <property type="evidence" value="ECO:0007669"/>
    <property type="project" value="TreeGrafter"/>
</dbReference>
<dbReference type="GO" id="GO:0006567">
    <property type="term" value="P:L-threonine catabolic process"/>
    <property type="evidence" value="ECO:0007669"/>
    <property type="project" value="InterPro"/>
</dbReference>
<protein>
    <recommendedName>
        <fullName evidence="3">threonine ammonia-lyase</fullName>
        <ecNumber evidence="3">4.3.1.19</ecNumber>
    </recommendedName>
</protein>
<reference evidence="7" key="1">
    <citation type="submission" date="2020-05" db="EMBL/GenBank/DDBJ databases">
        <authorList>
            <person name="Chiriac C."/>
            <person name="Salcher M."/>
            <person name="Ghai R."/>
            <person name="Kavagutti S V."/>
        </authorList>
    </citation>
    <scope>NUCLEOTIDE SEQUENCE</scope>
</reference>
<dbReference type="EMBL" id="CAEZTU010000008">
    <property type="protein sequence ID" value="CAB4572408.1"/>
    <property type="molecule type" value="Genomic_DNA"/>
</dbReference>
<dbReference type="GO" id="GO:0003941">
    <property type="term" value="F:L-serine ammonia-lyase activity"/>
    <property type="evidence" value="ECO:0007669"/>
    <property type="project" value="TreeGrafter"/>
</dbReference>
<keyword evidence="5" id="KW-0456">Lyase</keyword>
<gene>
    <name evidence="7" type="ORF">UFOPK1740_00327</name>
</gene>
<dbReference type="InterPro" id="IPR044561">
    <property type="entry name" value="ACT_ThrD-II-like"/>
</dbReference>
<feature type="domain" description="ACT" evidence="6">
    <location>
        <begin position="331"/>
        <end position="405"/>
    </location>
</feature>
<dbReference type="GO" id="GO:0009097">
    <property type="term" value="P:isoleucine biosynthetic process"/>
    <property type="evidence" value="ECO:0007669"/>
    <property type="project" value="TreeGrafter"/>
</dbReference>
<comment type="similarity">
    <text evidence="2">Belongs to the serine/threonine dehydratase family.</text>
</comment>
<dbReference type="InterPro" id="IPR036052">
    <property type="entry name" value="TrpB-like_PALP_sf"/>
</dbReference>
<dbReference type="SUPFAM" id="SSF55021">
    <property type="entry name" value="ACT-like"/>
    <property type="match status" value="1"/>
</dbReference>
<dbReference type="AlphaFoldDB" id="A0A6J6EH82"/>
<evidence type="ECO:0000256" key="2">
    <source>
        <dbReference type="ARBA" id="ARBA00010869"/>
    </source>
</evidence>
<evidence type="ECO:0000256" key="3">
    <source>
        <dbReference type="ARBA" id="ARBA00012096"/>
    </source>
</evidence>
<comment type="cofactor">
    <cofactor evidence="1">
        <name>pyridoxal 5'-phosphate</name>
        <dbReference type="ChEBI" id="CHEBI:597326"/>
    </cofactor>
</comment>
<evidence type="ECO:0000259" key="6">
    <source>
        <dbReference type="PROSITE" id="PS51671"/>
    </source>
</evidence>
<sequence length="405" mass="42453">MSNKHPVSLQDIQEAAKRLEGIIRPTVMVNAGWLERQIGKPVFLKPENLQRAGSFKIRGAYNLLSQLSEADRKKGVVAASAGNHAQGVALAAQLLGIKSTVYMPISASIPKVVATKGYGAQVKFVGETLDVALIAAQEDCQKSGSIFISPFDHPQIVAGQGTVGLEILEQMPEVKTVLVCTGGGGLLAGTALAIKEQNPNVKVIGVQAANAAAYPDSLKQGKPIALKAMNTIADGIAVGKPGDVPFGIIQDYVDDIITVTESELSIAILQTLERGKLLVEPGGAAGAAAFIANPGAFEGPVAIVLSGGNIDPFLLERIMQTGLAAAGRYLTVRIRIKDKPGSLAKLLSEIGSAGANIKDVFHLRTDPMLALDEVAVNLTMETRGQEHEKDVLACIKALGHDAQVQ</sequence>
<dbReference type="GO" id="GO:0004794">
    <property type="term" value="F:threonine deaminase activity"/>
    <property type="evidence" value="ECO:0007669"/>
    <property type="project" value="UniProtKB-EC"/>
</dbReference>
<dbReference type="PANTHER" id="PTHR48078:SF6">
    <property type="entry name" value="L-THREONINE DEHYDRATASE CATABOLIC TDCB"/>
    <property type="match status" value="1"/>
</dbReference>
<dbReference type="Pfam" id="PF00291">
    <property type="entry name" value="PALP"/>
    <property type="match status" value="1"/>
</dbReference>
<evidence type="ECO:0000256" key="1">
    <source>
        <dbReference type="ARBA" id="ARBA00001933"/>
    </source>
</evidence>
<accession>A0A6J6EH82</accession>
<dbReference type="SUPFAM" id="SSF53686">
    <property type="entry name" value="Tryptophan synthase beta subunit-like PLP-dependent enzymes"/>
    <property type="match status" value="1"/>
</dbReference>
<evidence type="ECO:0000256" key="4">
    <source>
        <dbReference type="ARBA" id="ARBA00022898"/>
    </source>
</evidence>
<dbReference type="PROSITE" id="PS51671">
    <property type="entry name" value="ACT"/>
    <property type="match status" value="1"/>
</dbReference>
<organism evidence="7">
    <name type="scientific">freshwater metagenome</name>
    <dbReference type="NCBI Taxonomy" id="449393"/>
    <lineage>
        <taxon>unclassified sequences</taxon>
        <taxon>metagenomes</taxon>
        <taxon>ecological metagenomes</taxon>
    </lineage>
</organism>
<dbReference type="InterPro" id="IPR005789">
    <property type="entry name" value="Thr_deHydtase_catblc"/>
</dbReference>
<evidence type="ECO:0000313" key="7">
    <source>
        <dbReference type="EMBL" id="CAB4572408.1"/>
    </source>
</evidence>
<dbReference type="FunFam" id="3.40.50.1100:FF:000007">
    <property type="entry name" value="L-threonine dehydratase catabolic TdcB"/>
    <property type="match status" value="1"/>
</dbReference>
<dbReference type="CDD" id="cd04886">
    <property type="entry name" value="ACT_ThrD-II-like"/>
    <property type="match status" value="1"/>
</dbReference>
<dbReference type="PANTHER" id="PTHR48078">
    <property type="entry name" value="THREONINE DEHYDRATASE, MITOCHONDRIAL-RELATED"/>
    <property type="match status" value="1"/>
</dbReference>
<name>A0A6J6EH82_9ZZZZ</name>
<dbReference type="InterPro" id="IPR002912">
    <property type="entry name" value="ACT_dom"/>
</dbReference>
<evidence type="ECO:0000256" key="5">
    <source>
        <dbReference type="ARBA" id="ARBA00023239"/>
    </source>
</evidence>
<dbReference type="CDD" id="cd01562">
    <property type="entry name" value="Thr-dehyd"/>
    <property type="match status" value="1"/>
</dbReference>
<dbReference type="EC" id="4.3.1.19" evidence="3"/>
<dbReference type="InterPro" id="IPR050147">
    <property type="entry name" value="Ser/Thr_Dehydratase"/>
</dbReference>
<dbReference type="InterPro" id="IPR001926">
    <property type="entry name" value="TrpB-like_PALP"/>
</dbReference>
<proteinExistence type="inferred from homology"/>
<keyword evidence="4" id="KW-0663">Pyridoxal phosphate</keyword>